<sequence>MNIDAYSSTCQKSLSCSDESLHCDFLTESLFDERSLLTFFNDAEQRDIKSRIIRNALADHNLDGLTRLGSSNFGFVTTDLRSDCWLMLLMDQLKLSKKEEEQFLGECGKEHVDENQVYLDVKRSFTGVTDPDRKEMLRNLLQNIIVRLLRKYPKLRYYQGYHDVVSVFVTVFIEGHEYHGFAQGEENLSLSDMTSKGDENYSASEVGSNHDSSASTECYEGELSEKTIVSKDKLFRCVEAFTLLYLRDFMMNSLDFPIDQLNVIPQMIKSRDKQLFKKLHLDKIEPFFAISSILTIYSHELKPVENQPNAPIFLIFDYVISSQSMLVPLTMYSTLILDNKDKILREIALNVDNFENTVDLVHGVMQQVLTSASYDEGVWEKVLRLVRSTSSKDNASKYKKVFNKFSTILTTASGPKSSMGYNLEYVTDLLDKEINENAKRKAIQRERRLHPRESKPLVRLFLYAHNHTIPFICRVSLLIGLMALLVRAYRGGQVKALMPTAKIFMRKFQGSSIAGLYRGTKIIWLDPLHELLKGSLLSKSSTSSTVSK</sequence>
<dbReference type="PANTHER" id="PTHR20913">
    <property type="entry name" value="TBC1 DOMAIN FAMILY MEMBER 20/GTPASE"/>
    <property type="match status" value="1"/>
</dbReference>
<dbReference type="EMBL" id="HE616744">
    <property type="protein sequence ID" value="CCE90959.1"/>
    <property type="molecule type" value="Genomic_DNA"/>
</dbReference>
<dbReference type="HOGENOM" id="CLU_039465_3_0_1"/>
<keyword evidence="5" id="KW-1185">Reference proteome</keyword>
<organism evidence="4 5">
    <name type="scientific">Torulaspora delbrueckii</name>
    <name type="common">Yeast</name>
    <name type="synonym">Candida colliculosa</name>
    <dbReference type="NCBI Taxonomy" id="4950"/>
    <lineage>
        <taxon>Eukaryota</taxon>
        <taxon>Fungi</taxon>
        <taxon>Dikarya</taxon>
        <taxon>Ascomycota</taxon>
        <taxon>Saccharomycotina</taxon>
        <taxon>Saccharomycetes</taxon>
        <taxon>Saccharomycetales</taxon>
        <taxon>Saccharomycetaceae</taxon>
        <taxon>Torulaspora</taxon>
    </lineage>
</organism>
<accession>G8ZR17</accession>
<dbReference type="Proteomes" id="UP000005627">
    <property type="component" value="Chromosome 3"/>
</dbReference>
<evidence type="ECO:0000256" key="1">
    <source>
        <dbReference type="ARBA" id="ARBA00022468"/>
    </source>
</evidence>
<feature type="region of interest" description="Disordered" evidence="2">
    <location>
        <begin position="192"/>
        <end position="215"/>
    </location>
</feature>
<dbReference type="Pfam" id="PF00566">
    <property type="entry name" value="RabGAP-TBC"/>
    <property type="match status" value="1"/>
</dbReference>
<feature type="compositionally biased region" description="Polar residues" evidence="2">
    <location>
        <begin position="201"/>
        <end position="215"/>
    </location>
</feature>
<dbReference type="GO" id="GO:0005777">
    <property type="term" value="C:peroxisome"/>
    <property type="evidence" value="ECO:0007669"/>
    <property type="project" value="EnsemblFungi"/>
</dbReference>
<dbReference type="Gene3D" id="1.10.8.1310">
    <property type="match status" value="1"/>
</dbReference>
<name>G8ZR17_TORDE</name>
<protein>
    <recommendedName>
        <fullName evidence="3">Rab-GAP TBC domain-containing protein</fullName>
    </recommendedName>
</protein>
<dbReference type="KEGG" id="tdl:TDEL_0C00700"/>
<dbReference type="STRING" id="1076872.G8ZR17"/>
<dbReference type="AlphaFoldDB" id="G8ZR17"/>
<proteinExistence type="predicted"/>
<dbReference type="GeneID" id="11500294"/>
<dbReference type="Gene3D" id="1.10.472.80">
    <property type="entry name" value="Ypt/Rab-GAP domain of gyp1p, domain 3"/>
    <property type="match status" value="1"/>
</dbReference>
<dbReference type="GO" id="GO:0005789">
    <property type="term" value="C:endoplasmic reticulum membrane"/>
    <property type="evidence" value="ECO:0007669"/>
    <property type="project" value="TreeGrafter"/>
</dbReference>
<keyword evidence="1" id="KW-0343">GTPase activation</keyword>
<dbReference type="GO" id="GO:0006888">
    <property type="term" value="P:endoplasmic reticulum to Golgi vesicle-mediated transport"/>
    <property type="evidence" value="ECO:0007669"/>
    <property type="project" value="TreeGrafter"/>
</dbReference>
<dbReference type="PROSITE" id="PS50086">
    <property type="entry name" value="TBC_RABGAP"/>
    <property type="match status" value="1"/>
</dbReference>
<dbReference type="PANTHER" id="PTHR20913:SF7">
    <property type="entry name" value="RE60063P"/>
    <property type="match status" value="1"/>
</dbReference>
<evidence type="ECO:0000313" key="4">
    <source>
        <dbReference type="EMBL" id="CCE90959.1"/>
    </source>
</evidence>
<evidence type="ECO:0000256" key="2">
    <source>
        <dbReference type="SAM" id="MobiDB-lite"/>
    </source>
</evidence>
<dbReference type="SUPFAM" id="SSF47923">
    <property type="entry name" value="Ypt/Rab-GAP domain of gyp1p"/>
    <property type="match status" value="1"/>
</dbReference>
<dbReference type="InterPro" id="IPR000195">
    <property type="entry name" value="Rab-GAP-TBC_dom"/>
</dbReference>
<dbReference type="InterPro" id="IPR045913">
    <property type="entry name" value="TBC20/Gyp8-like"/>
</dbReference>
<dbReference type="InterPro" id="IPR035969">
    <property type="entry name" value="Rab-GAP_TBC_sf"/>
</dbReference>
<dbReference type="eggNOG" id="KOG2595">
    <property type="taxonomic scope" value="Eukaryota"/>
</dbReference>
<dbReference type="RefSeq" id="XP_003680170.1">
    <property type="nucleotide sequence ID" value="XM_003680122.1"/>
</dbReference>
<evidence type="ECO:0000313" key="5">
    <source>
        <dbReference type="Proteomes" id="UP000005627"/>
    </source>
</evidence>
<dbReference type="InParanoid" id="G8ZR17"/>
<dbReference type="GO" id="GO:0005096">
    <property type="term" value="F:GTPase activator activity"/>
    <property type="evidence" value="ECO:0007669"/>
    <property type="project" value="UniProtKB-KW"/>
</dbReference>
<dbReference type="OrthoDB" id="206700at2759"/>
<feature type="domain" description="Rab-GAP TBC" evidence="3">
    <location>
        <begin position="75"/>
        <end position="323"/>
    </location>
</feature>
<reference evidence="4 5" key="1">
    <citation type="journal article" date="2011" name="Proc. Natl. Acad. Sci. U.S.A.">
        <title>Evolutionary erosion of yeast sex chromosomes by mating-type switching accidents.</title>
        <authorList>
            <person name="Gordon J.L."/>
            <person name="Armisen D."/>
            <person name="Proux-Wera E."/>
            <person name="Oheigeartaigh S.S."/>
            <person name="Byrne K.P."/>
            <person name="Wolfe K.H."/>
        </authorList>
    </citation>
    <scope>NUCLEOTIDE SEQUENCE [LARGE SCALE GENOMIC DNA]</scope>
    <source>
        <strain evidence="5">ATCC 10662 / CBS 1146 / NBRC 0425 / NCYC 2629 / NRRL Y-866</strain>
    </source>
</reference>
<gene>
    <name evidence="4" type="primary">TDEL0C00700</name>
    <name evidence="4" type="ORF">TDEL_0C00700</name>
</gene>
<dbReference type="FunCoup" id="G8ZR17">
    <property type="interactions" value="84"/>
</dbReference>
<evidence type="ECO:0000259" key="3">
    <source>
        <dbReference type="PROSITE" id="PS50086"/>
    </source>
</evidence>